<dbReference type="HAMAP" id="MF_01006">
    <property type="entry name" value="Undec_diphosphatase"/>
    <property type="match status" value="1"/>
</dbReference>
<dbReference type="GO" id="GO:0050380">
    <property type="term" value="F:undecaprenyl-diphosphatase activity"/>
    <property type="evidence" value="ECO:0007669"/>
    <property type="project" value="UniProtKB-UniRule"/>
</dbReference>
<keyword evidence="14" id="KW-0133">Cell shape</keyword>
<keyword evidence="14" id="KW-0961">Cell wall biogenesis/degradation</keyword>
<dbReference type="GO" id="GO:0008360">
    <property type="term" value="P:regulation of cell shape"/>
    <property type="evidence" value="ECO:0007669"/>
    <property type="project" value="UniProtKB-KW"/>
</dbReference>
<evidence type="ECO:0000256" key="4">
    <source>
        <dbReference type="ARBA" id="ARBA00021581"/>
    </source>
</evidence>
<evidence type="ECO:0000256" key="10">
    <source>
        <dbReference type="ARBA" id="ARBA00023251"/>
    </source>
</evidence>
<keyword evidence="7 14" id="KW-0378">Hydrolase</keyword>
<dbReference type="Proteomes" id="UP000295794">
    <property type="component" value="Unassembled WGS sequence"/>
</dbReference>
<comment type="function">
    <text evidence="14">Catalyzes the dephosphorylation of undecaprenyl diphosphate (UPP). Confers resistance to bacitracin.</text>
</comment>
<dbReference type="PANTHER" id="PTHR30622:SF3">
    <property type="entry name" value="UNDECAPRENYL-DIPHOSPHATASE"/>
    <property type="match status" value="1"/>
</dbReference>
<dbReference type="EMBL" id="UGHR01000003">
    <property type="protein sequence ID" value="STR44583.1"/>
    <property type="molecule type" value="Genomic_DNA"/>
</dbReference>
<protein>
    <recommendedName>
        <fullName evidence="4 14">Undecaprenyl-diphosphatase</fullName>
        <ecNumber evidence="3 14">3.6.1.27</ecNumber>
    </recommendedName>
    <alternativeName>
        <fullName evidence="12 14">Bacitracin resistance protein</fullName>
    </alternativeName>
    <alternativeName>
        <fullName evidence="11 14">Undecaprenyl pyrophosphate phosphatase</fullName>
    </alternativeName>
</protein>
<reference evidence="15 17" key="1">
    <citation type="submission" date="2018-06" db="EMBL/GenBank/DDBJ databases">
        <authorList>
            <consortium name="Pathogen Informatics"/>
            <person name="Doyle S."/>
        </authorList>
    </citation>
    <scope>NUCLEOTIDE SEQUENCE [LARGE SCALE GENOMIC DNA]</scope>
    <source>
        <strain evidence="15 17">NCTC11159</strain>
    </source>
</reference>
<evidence type="ECO:0000256" key="6">
    <source>
        <dbReference type="ARBA" id="ARBA00022692"/>
    </source>
</evidence>
<dbReference type="GO" id="GO:0071555">
    <property type="term" value="P:cell wall organization"/>
    <property type="evidence" value="ECO:0007669"/>
    <property type="project" value="UniProtKB-KW"/>
</dbReference>
<feature type="transmembrane region" description="Helical" evidence="14">
    <location>
        <begin position="96"/>
        <end position="115"/>
    </location>
</feature>
<keyword evidence="18" id="KW-1185">Reference proteome</keyword>
<dbReference type="GO" id="GO:0005886">
    <property type="term" value="C:plasma membrane"/>
    <property type="evidence" value="ECO:0007669"/>
    <property type="project" value="UniProtKB-SubCell"/>
</dbReference>
<dbReference type="EC" id="3.6.1.27" evidence="3 14"/>
<keyword evidence="5 14" id="KW-1003">Cell membrane</keyword>
<evidence type="ECO:0000256" key="14">
    <source>
        <dbReference type="HAMAP-Rule" id="MF_01006"/>
    </source>
</evidence>
<feature type="transmembrane region" description="Helical" evidence="14">
    <location>
        <begin position="122"/>
        <end position="142"/>
    </location>
</feature>
<dbReference type="Proteomes" id="UP000255108">
    <property type="component" value="Unassembled WGS sequence"/>
</dbReference>
<dbReference type="NCBIfam" id="NF001389">
    <property type="entry name" value="PRK00281.1-2"/>
    <property type="match status" value="1"/>
</dbReference>
<evidence type="ECO:0000256" key="13">
    <source>
        <dbReference type="ARBA" id="ARBA00047594"/>
    </source>
</evidence>
<keyword evidence="8 14" id="KW-1133">Transmembrane helix</keyword>
<feature type="transmembrane region" description="Helical" evidence="14">
    <location>
        <begin position="232"/>
        <end position="253"/>
    </location>
</feature>
<evidence type="ECO:0000256" key="7">
    <source>
        <dbReference type="ARBA" id="ARBA00022801"/>
    </source>
</evidence>
<comment type="miscellaneous">
    <text evidence="14">Bacitracin is thought to be involved in the inhibition of peptidoglycan synthesis by sequestering undecaprenyl diphosphate, thereby reducing the pool of lipid carrier available.</text>
</comment>
<evidence type="ECO:0000313" key="16">
    <source>
        <dbReference type="EMBL" id="TCU86172.1"/>
    </source>
</evidence>
<evidence type="ECO:0000256" key="3">
    <source>
        <dbReference type="ARBA" id="ARBA00012374"/>
    </source>
</evidence>
<evidence type="ECO:0000256" key="11">
    <source>
        <dbReference type="ARBA" id="ARBA00032707"/>
    </source>
</evidence>
<keyword evidence="6 14" id="KW-0812">Transmembrane</keyword>
<name>A0A377SUA0_9NEIS</name>
<evidence type="ECO:0000256" key="1">
    <source>
        <dbReference type="ARBA" id="ARBA00004651"/>
    </source>
</evidence>
<evidence type="ECO:0000256" key="9">
    <source>
        <dbReference type="ARBA" id="ARBA00023136"/>
    </source>
</evidence>
<feature type="transmembrane region" description="Helical" evidence="14">
    <location>
        <begin position="59"/>
        <end position="76"/>
    </location>
</feature>
<dbReference type="AlphaFoldDB" id="A0A377SUA0"/>
<comment type="subcellular location">
    <subcellularLocation>
        <location evidence="1 14">Cell membrane</location>
        <topology evidence="1 14">Multi-pass membrane protein</topology>
    </subcellularLocation>
</comment>
<dbReference type="InterPro" id="IPR003824">
    <property type="entry name" value="UppP"/>
</dbReference>
<dbReference type="GO" id="GO:0046677">
    <property type="term" value="P:response to antibiotic"/>
    <property type="evidence" value="ECO:0007669"/>
    <property type="project" value="UniProtKB-UniRule"/>
</dbReference>
<feature type="transmembrane region" description="Helical" evidence="14">
    <location>
        <begin position="265"/>
        <end position="286"/>
    </location>
</feature>
<evidence type="ECO:0000256" key="8">
    <source>
        <dbReference type="ARBA" id="ARBA00022989"/>
    </source>
</evidence>
<feature type="transmembrane region" description="Helical" evidence="14">
    <location>
        <begin position="202"/>
        <end position="220"/>
    </location>
</feature>
<organism evidence="15 17">
    <name type="scientific">Iodobacter fluviatilis</name>
    <dbReference type="NCBI Taxonomy" id="537"/>
    <lineage>
        <taxon>Bacteria</taxon>
        <taxon>Pseudomonadati</taxon>
        <taxon>Pseudomonadota</taxon>
        <taxon>Betaproteobacteria</taxon>
        <taxon>Neisseriales</taxon>
        <taxon>Chitinibacteraceae</taxon>
        <taxon>Iodobacter</taxon>
    </lineage>
</organism>
<evidence type="ECO:0000313" key="18">
    <source>
        <dbReference type="Proteomes" id="UP000295794"/>
    </source>
</evidence>
<dbReference type="PANTHER" id="PTHR30622">
    <property type="entry name" value="UNDECAPRENYL-DIPHOSPHATASE"/>
    <property type="match status" value="1"/>
</dbReference>
<keyword evidence="14" id="KW-0573">Peptidoglycan synthesis</keyword>
<keyword evidence="9 14" id="KW-0472">Membrane</keyword>
<dbReference type="NCBIfam" id="TIGR00753">
    <property type="entry name" value="undec_PP_bacA"/>
    <property type="match status" value="1"/>
</dbReference>
<evidence type="ECO:0000313" key="17">
    <source>
        <dbReference type="Proteomes" id="UP000255108"/>
    </source>
</evidence>
<sequence>MRFSFQAIGRLSMDIVLLFKSLIMGMVEGITEFLPISSTGHLILTGDLLNFMSKEKRDVYEIFIQLGAMLAVVWEYRAKLVSTLTGAVKPGGERNLLLAVVIAFIPAAILGLLFSKVIKAHLFQPVPVAMAFIVGGLIILWAEKRQVNKVALIETVDDLSLKDALKVGLCQCLALIPGTSRSGATIIGGMFLGISRKAATEFSFFLGIPTLGAASIYSLLKHRHELDIGDSGVFAVGFIASFIFAFIAIRALIKFVSTHTFVGFAYYRIAFGLIVLATAYSGMVSWTV</sequence>
<dbReference type="EMBL" id="SMBT01000006">
    <property type="protein sequence ID" value="TCU86172.1"/>
    <property type="molecule type" value="Genomic_DNA"/>
</dbReference>
<reference evidence="16 18" key="2">
    <citation type="submission" date="2019-03" db="EMBL/GenBank/DDBJ databases">
        <title>Genomic Encyclopedia of Type Strains, Phase IV (KMG-IV): sequencing the most valuable type-strain genomes for metagenomic binning, comparative biology and taxonomic classification.</title>
        <authorList>
            <person name="Goeker M."/>
        </authorList>
    </citation>
    <scope>NUCLEOTIDE SEQUENCE [LARGE SCALE GENOMIC DNA]</scope>
    <source>
        <strain evidence="16 18">DSM 3764</strain>
    </source>
</reference>
<evidence type="ECO:0000256" key="5">
    <source>
        <dbReference type="ARBA" id="ARBA00022475"/>
    </source>
</evidence>
<gene>
    <name evidence="14 15" type="primary">uppP</name>
    <name evidence="16" type="ORF">EV682_10656</name>
    <name evidence="15" type="ORF">NCTC11159_03122</name>
</gene>
<accession>A0A377SUA0</accession>
<comment type="catalytic activity">
    <reaction evidence="13 14">
        <text>di-trans,octa-cis-undecaprenyl diphosphate + H2O = di-trans,octa-cis-undecaprenyl phosphate + phosphate + H(+)</text>
        <dbReference type="Rhea" id="RHEA:28094"/>
        <dbReference type="ChEBI" id="CHEBI:15377"/>
        <dbReference type="ChEBI" id="CHEBI:15378"/>
        <dbReference type="ChEBI" id="CHEBI:43474"/>
        <dbReference type="ChEBI" id="CHEBI:58405"/>
        <dbReference type="ChEBI" id="CHEBI:60392"/>
        <dbReference type="EC" id="3.6.1.27"/>
    </reaction>
</comment>
<dbReference type="Pfam" id="PF02673">
    <property type="entry name" value="BacA"/>
    <property type="match status" value="1"/>
</dbReference>
<evidence type="ECO:0000256" key="2">
    <source>
        <dbReference type="ARBA" id="ARBA00010621"/>
    </source>
</evidence>
<dbReference type="NCBIfam" id="NF001390">
    <property type="entry name" value="PRK00281.1-4"/>
    <property type="match status" value="1"/>
</dbReference>
<proteinExistence type="inferred from homology"/>
<comment type="similarity">
    <text evidence="2 14">Belongs to the UppP family.</text>
</comment>
<evidence type="ECO:0000313" key="15">
    <source>
        <dbReference type="EMBL" id="STR44583.1"/>
    </source>
</evidence>
<evidence type="ECO:0000256" key="12">
    <source>
        <dbReference type="ARBA" id="ARBA00032932"/>
    </source>
</evidence>
<dbReference type="GO" id="GO:0009252">
    <property type="term" value="P:peptidoglycan biosynthetic process"/>
    <property type="evidence" value="ECO:0007669"/>
    <property type="project" value="UniProtKB-KW"/>
</dbReference>
<keyword evidence="10 14" id="KW-0046">Antibiotic resistance</keyword>